<feature type="compositionally biased region" description="Low complexity" evidence="1">
    <location>
        <begin position="650"/>
        <end position="672"/>
    </location>
</feature>
<feature type="region of interest" description="Disordered" evidence="1">
    <location>
        <begin position="612"/>
        <end position="712"/>
    </location>
</feature>
<feature type="compositionally biased region" description="Polar residues" evidence="1">
    <location>
        <begin position="700"/>
        <end position="712"/>
    </location>
</feature>
<protein>
    <submittedName>
        <fullName evidence="2">Uncharacterized protein</fullName>
    </submittedName>
</protein>
<sequence length="712" mass="76985">MKALADFSYFAVSIDLYVSEVVQIHMFPQNRQMIIRASFLTRSTRCLSLQTTREKWRNCGMKERMIREHPEKTLTECKGKKATEVPREDSQANGDVRLAPRVGMSGRPRRQCNQIRLGERRVACYTSPAAPKWPNKSIRYRRTSHKGRGGLIRTLTGIMLVPIDLQIVLIHNRVPPLLNAGRRAASPAGCCRVTSRSAPPAPGSTAAWSWRWRVAAAEGAGAAAAAPCATTPQGCPWRSRASPCPPAPARTPLSAARTPPSMARRGGTSAAATETTHSLQTPASRQSEEIWAALNIEILRADEGEYGAASECKGWGKRDIPEKTRRPAASPGTIPTCENPEATLPGIEPGSPKWEASNLTTTPPRPILLLLLMSAMCGKLLQDGATAERNGGENENTRVPTVTFDRFPTFDNPGVIVGNRILFASRACHNSVDASVWSVRVDRAVADTFDWFTTVACGEVLQGNLVLAGCCTQRRTQQEPVTRAEPGETECIAATHKRAYGLQQVSSLSSWVSEEIWVANIEVLRAGEGEVRRVWSSAGMKGRGNGRSRENPPTSGILPALFPLAKIRSEPDGYCTRFALVGDEQSNRSVTVALLSSLTGMNMCDTRLHVPAGRSRSAPQGCAAGGCGGRSTASPRRGLEDVRLRSPRVASSPEAPALSPAPRAPLSSSAAPPRLPPTTHTHARAPRVKLESQYLEESDTTSPTRRNLSSSP</sequence>
<organism evidence="2 3">
    <name type="scientific">Dryococelus australis</name>
    <dbReference type="NCBI Taxonomy" id="614101"/>
    <lineage>
        <taxon>Eukaryota</taxon>
        <taxon>Metazoa</taxon>
        <taxon>Ecdysozoa</taxon>
        <taxon>Arthropoda</taxon>
        <taxon>Hexapoda</taxon>
        <taxon>Insecta</taxon>
        <taxon>Pterygota</taxon>
        <taxon>Neoptera</taxon>
        <taxon>Polyneoptera</taxon>
        <taxon>Phasmatodea</taxon>
        <taxon>Verophasmatodea</taxon>
        <taxon>Anareolatae</taxon>
        <taxon>Phasmatidae</taxon>
        <taxon>Eurycanthinae</taxon>
        <taxon>Dryococelus</taxon>
    </lineage>
</organism>
<feature type="compositionally biased region" description="Polar residues" evidence="1">
    <location>
        <begin position="270"/>
        <end position="285"/>
    </location>
</feature>
<feature type="region of interest" description="Disordered" evidence="1">
    <location>
        <begin position="317"/>
        <end position="342"/>
    </location>
</feature>
<name>A0ABQ9H9H0_9NEOP</name>
<evidence type="ECO:0000256" key="1">
    <source>
        <dbReference type="SAM" id="MobiDB-lite"/>
    </source>
</evidence>
<dbReference type="EMBL" id="JARBHB010000006">
    <property type="protein sequence ID" value="KAJ8880952.1"/>
    <property type="molecule type" value="Genomic_DNA"/>
</dbReference>
<keyword evidence="3" id="KW-1185">Reference proteome</keyword>
<evidence type="ECO:0000313" key="2">
    <source>
        <dbReference type="EMBL" id="KAJ8880952.1"/>
    </source>
</evidence>
<comment type="caution">
    <text evidence="2">The sequence shown here is derived from an EMBL/GenBank/DDBJ whole genome shotgun (WGS) entry which is preliminary data.</text>
</comment>
<accession>A0ABQ9H9H0</accession>
<feature type="region of interest" description="Disordered" evidence="1">
    <location>
        <begin position="223"/>
        <end position="286"/>
    </location>
</feature>
<proteinExistence type="predicted"/>
<reference evidence="2 3" key="1">
    <citation type="submission" date="2023-02" db="EMBL/GenBank/DDBJ databases">
        <title>LHISI_Scaffold_Assembly.</title>
        <authorList>
            <person name="Stuart O.P."/>
            <person name="Cleave R."/>
            <person name="Magrath M.J.L."/>
            <person name="Mikheyev A.S."/>
        </authorList>
    </citation>
    <scope>NUCLEOTIDE SEQUENCE [LARGE SCALE GENOMIC DNA]</scope>
    <source>
        <strain evidence="2">Daus_M_001</strain>
        <tissue evidence="2">Leg muscle</tissue>
    </source>
</reference>
<dbReference type="Proteomes" id="UP001159363">
    <property type="component" value="Chromosome 5"/>
</dbReference>
<evidence type="ECO:0000313" key="3">
    <source>
        <dbReference type="Proteomes" id="UP001159363"/>
    </source>
</evidence>
<gene>
    <name evidence="2" type="ORF">PR048_017425</name>
</gene>